<dbReference type="GO" id="GO:0005524">
    <property type="term" value="F:ATP binding"/>
    <property type="evidence" value="ECO:0007669"/>
    <property type="project" value="InterPro"/>
</dbReference>
<sequence length="451" mass="48065">MRPGLGGEGRRPRAILPSQVAGSWPRHGGQEVLSEAMRSVVSMISLVAVHGYRSIRDLVLPLGRVTVITGANGSGKTNLYRSLRLLAGIAHGRLIGSLAAEGGLSQVLWAGPEQITSAMRTGQVPIQGTGTRTGPISLGLGVLADDLGYLVDLGLPQAGPESTIFFRDPEIKREQVFVPPVLRPAGTLVDRRWSKVRARENGRWAELETRLPPRESIIDEVADRATTPELVALRRTMSSWRFYDGLRTDPASPARRPCVATRTDVLADDAHDLAAAVATILESAWSAPFQEAVARALDGAHVGVEEGGDGSLHLAVNQTGLLRPLGAPELSDGTLRFIMLAAALLSPQPPELLVLNEPETSLHPSVMPALAELVAESALRSQVVLVSHDRHLVDVLTGGHGSEPVDDGLPESGAVPGVVHHELVRDTGQTTLAGQGLIGAARWAWGTRKRW</sequence>
<dbReference type="GO" id="GO:0009432">
    <property type="term" value="P:SOS response"/>
    <property type="evidence" value="ECO:0007669"/>
    <property type="project" value="UniProtKB-KW"/>
</dbReference>
<dbReference type="SUPFAM" id="SSF52540">
    <property type="entry name" value="P-loop containing nucleoside triphosphate hydrolases"/>
    <property type="match status" value="1"/>
</dbReference>
<evidence type="ECO:0000259" key="2">
    <source>
        <dbReference type="Pfam" id="PF13304"/>
    </source>
</evidence>
<dbReference type="PANTHER" id="PTHR32182">
    <property type="entry name" value="DNA REPLICATION AND REPAIR PROTEIN RECF"/>
    <property type="match status" value="1"/>
</dbReference>
<gene>
    <name evidence="3" type="ordered locus">PACID_28990</name>
</gene>
<dbReference type="FunFam" id="3.40.50.300:FF:002708">
    <property type="entry name" value="FeS assembly ATPase SufC"/>
    <property type="match status" value="1"/>
</dbReference>
<dbReference type="Pfam" id="PF13304">
    <property type="entry name" value="AAA_21"/>
    <property type="match status" value="1"/>
</dbReference>
<dbReference type="GO" id="GO:0016887">
    <property type="term" value="F:ATP hydrolysis activity"/>
    <property type="evidence" value="ECO:0007669"/>
    <property type="project" value="InterPro"/>
</dbReference>
<dbReference type="Gene3D" id="3.40.50.300">
    <property type="entry name" value="P-loop containing nucleotide triphosphate hydrolases"/>
    <property type="match status" value="2"/>
</dbReference>
<feature type="domain" description="ATPase AAA-type core" evidence="2">
    <location>
        <begin position="65"/>
        <end position="394"/>
    </location>
</feature>
<dbReference type="STRING" id="1171373.PACID_28990"/>
<dbReference type="InterPro" id="IPR027417">
    <property type="entry name" value="P-loop_NTPase"/>
</dbReference>
<dbReference type="PANTHER" id="PTHR32182:SF25">
    <property type="entry name" value="SLR1056 PROTEIN"/>
    <property type="match status" value="1"/>
</dbReference>
<dbReference type="GO" id="GO:0006302">
    <property type="term" value="P:double-strand break repair"/>
    <property type="evidence" value="ECO:0007669"/>
    <property type="project" value="TreeGrafter"/>
</dbReference>
<dbReference type="Proteomes" id="UP000000214">
    <property type="component" value="Chromosome"/>
</dbReference>
<dbReference type="PIRSF" id="PIRSF029347">
    <property type="entry name" value="RecF"/>
    <property type="match status" value="1"/>
</dbReference>
<protein>
    <submittedName>
        <fullName evidence="3">ATPase</fullName>
    </submittedName>
</protein>
<keyword evidence="1" id="KW-0227">DNA damage</keyword>
<dbReference type="HOGENOM" id="CLU_035814_1_0_11"/>
<dbReference type="GO" id="GO:0000731">
    <property type="term" value="P:DNA synthesis involved in DNA repair"/>
    <property type="evidence" value="ECO:0007669"/>
    <property type="project" value="TreeGrafter"/>
</dbReference>
<dbReference type="InterPro" id="IPR003959">
    <property type="entry name" value="ATPase_AAA_core"/>
</dbReference>
<keyword evidence="1" id="KW-0742">SOS response</keyword>
<accession>K7SN92</accession>
<proteinExistence type="predicted"/>
<dbReference type="EMBL" id="CP003493">
    <property type="protein sequence ID" value="AFV90665.1"/>
    <property type="molecule type" value="Genomic_DNA"/>
</dbReference>
<reference evidence="3 4" key="1">
    <citation type="journal article" date="2012" name="BMC Genomics">
        <title>The genome sequence of Propionibacterium acidipropionici provides insights into its biotechnological and industrial potential.</title>
        <authorList>
            <person name="Parizzi L.P."/>
            <person name="Grassi M.C."/>
            <person name="Llerena L.A."/>
            <person name="Carazzolle M.F."/>
            <person name="Queiroz V.L."/>
            <person name="Lunardi I."/>
            <person name="Zeidler A.F."/>
            <person name="Teixeira P.J."/>
            <person name="Mieczkowski P."/>
            <person name="Rincones J."/>
            <person name="Pereira G.A."/>
        </authorList>
    </citation>
    <scope>NUCLEOTIDE SEQUENCE [LARGE SCALE GENOMIC DNA]</scope>
    <source>
        <strain evidence="4">ATCC 4875 / DSM 20272 / JCM 6432 / NBRC 12425 / NCIMB 8070</strain>
    </source>
</reference>
<evidence type="ECO:0000256" key="1">
    <source>
        <dbReference type="ARBA" id="ARBA00023236"/>
    </source>
</evidence>
<dbReference type="eggNOG" id="COG4637">
    <property type="taxonomic scope" value="Bacteria"/>
</dbReference>
<dbReference type="PATRIC" id="fig|1171373.8.peg.2850"/>
<evidence type="ECO:0000313" key="4">
    <source>
        <dbReference type="Proteomes" id="UP000000214"/>
    </source>
</evidence>
<evidence type="ECO:0000313" key="3">
    <source>
        <dbReference type="EMBL" id="AFV90665.1"/>
    </source>
</evidence>
<dbReference type="AlphaFoldDB" id="K7SN92"/>
<name>K7SN92_ACIA4</name>
<dbReference type="InterPro" id="IPR014555">
    <property type="entry name" value="RecF-like"/>
</dbReference>
<dbReference type="KEGG" id="pbo:PACID_28990"/>
<organism evidence="3 4">
    <name type="scientific">Acidipropionibacterium acidipropionici (strain ATCC 4875 / DSM 20272 / JCM 6432 / NBRC 12425 / NCIMB 8070 / 4)</name>
    <name type="common">Propionibacterium acidipropionici</name>
    <dbReference type="NCBI Taxonomy" id="1171373"/>
    <lineage>
        <taxon>Bacteria</taxon>
        <taxon>Bacillati</taxon>
        <taxon>Actinomycetota</taxon>
        <taxon>Actinomycetes</taxon>
        <taxon>Propionibacteriales</taxon>
        <taxon>Propionibacteriaceae</taxon>
        <taxon>Acidipropionibacterium</taxon>
    </lineage>
</organism>